<proteinExistence type="predicted"/>
<comment type="caution">
    <text evidence="1">The sequence shown here is derived from an EMBL/GenBank/DDBJ whole genome shotgun (WGS) entry which is preliminary data.</text>
</comment>
<protein>
    <submittedName>
        <fullName evidence="1">Uncharacterized protein</fullName>
    </submittedName>
</protein>
<reference evidence="1" key="1">
    <citation type="submission" date="2023-05" db="EMBL/GenBank/DDBJ databases">
        <title>Nepenthes gracilis genome sequencing.</title>
        <authorList>
            <person name="Fukushima K."/>
        </authorList>
    </citation>
    <scope>NUCLEOTIDE SEQUENCE</scope>
    <source>
        <strain evidence="1">SING2019-196</strain>
    </source>
</reference>
<name>A0AAD3XPL8_NEPGR</name>
<dbReference type="AlphaFoldDB" id="A0AAD3XPL8"/>
<dbReference type="EMBL" id="BSYO01000011">
    <property type="protein sequence ID" value="GMH11866.1"/>
    <property type="molecule type" value="Genomic_DNA"/>
</dbReference>
<dbReference type="Proteomes" id="UP001279734">
    <property type="component" value="Unassembled WGS sequence"/>
</dbReference>
<gene>
    <name evidence="1" type="ORF">Nepgr_013707</name>
</gene>
<sequence length="85" mass="9947">MMTARLMADKVDQRRTPWHLAPAATSGQSIGNGEIRSFFERECFRRWKGNFFLLLKAKTWQYLNSLSSRWHGNSQLNDIGQESRD</sequence>
<evidence type="ECO:0000313" key="1">
    <source>
        <dbReference type="EMBL" id="GMH11866.1"/>
    </source>
</evidence>
<keyword evidence="2" id="KW-1185">Reference proteome</keyword>
<organism evidence="1 2">
    <name type="scientific">Nepenthes gracilis</name>
    <name type="common">Slender pitcher plant</name>
    <dbReference type="NCBI Taxonomy" id="150966"/>
    <lineage>
        <taxon>Eukaryota</taxon>
        <taxon>Viridiplantae</taxon>
        <taxon>Streptophyta</taxon>
        <taxon>Embryophyta</taxon>
        <taxon>Tracheophyta</taxon>
        <taxon>Spermatophyta</taxon>
        <taxon>Magnoliopsida</taxon>
        <taxon>eudicotyledons</taxon>
        <taxon>Gunneridae</taxon>
        <taxon>Pentapetalae</taxon>
        <taxon>Caryophyllales</taxon>
        <taxon>Nepenthaceae</taxon>
        <taxon>Nepenthes</taxon>
    </lineage>
</organism>
<evidence type="ECO:0000313" key="2">
    <source>
        <dbReference type="Proteomes" id="UP001279734"/>
    </source>
</evidence>
<accession>A0AAD3XPL8</accession>